<dbReference type="PANTHER" id="PTHR30401:SF0">
    <property type="entry name" value="TRNA 2-SELENOURIDINE SYNTHASE"/>
    <property type="match status" value="1"/>
</dbReference>
<dbReference type="GO" id="GO:0016740">
    <property type="term" value="F:transferase activity"/>
    <property type="evidence" value="ECO:0007669"/>
    <property type="project" value="UniProtKB-KW"/>
</dbReference>
<reference evidence="3" key="1">
    <citation type="submission" date="2018-02" db="EMBL/GenBank/DDBJ databases">
        <authorList>
            <person name="Kim S.-K."/>
            <person name="Jung H.-I."/>
            <person name="Lee S.-W."/>
        </authorList>
    </citation>
    <scope>NUCLEOTIDE SEQUENCE</scope>
    <source>
        <strain evidence="3">SK3146</strain>
    </source>
</reference>
<dbReference type="InterPro" id="IPR058840">
    <property type="entry name" value="AAA_SelU"/>
</dbReference>
<organism evidence="3 4">
    <name type="scientific">Paenibacillus konkukensis</name>
    <dbReference type="NCBI Taxonomy" id="2020716"/>
    <lineage>
        <taxon>Bacteria</taxon>
        <taxon>Bacillati</taxon>
        <taxon>Bacillota</taxon>
        <taxon>Bacilli</taxon>
        <taxon>Bacillales</taxon>
        <taxon>Paenibacillaceae</taxon>
        <taxon>Paenibacillus</taxon>
    </lineage>
</organism>
<evidence type="ECO:0000313" key="3">
    <source>
        <dbReference type="EMBL" id="UQZ84645.1"/>
    </source>
</evidence>
<evidence type="ECO:0000313" key="4">
    <source>
        <dbReference type="Proteomes" id="UP001057134"/>
    </source>
</evidence>
<dbReference type="RefSeq" id="WP_249860393.1">
    <property type="nucleotide sequence ID" value="NZ_CP027059.1"/>
</dbReference>
<name>A0ABY4RR15_9BACL</name>
<dbReference type="EC" id="2.9.1.-" evidence="3"/>
<dbReference type="NCBIfam" id="NF008750">
    <property type="entry name" value="PRK11784.1-2"/>
    <property type="match status" value="1"/>
</dbReference>
<dbReference type="SMART" id="SM00450">
    <property type="entry name" value="RHOD"/>
    <property type="match status" value="1"/>
</dbReference>
<dbReference type="InterPro" id="IPR017582">
    <property type="entry name" value="SelU"/>
</dbReference>
<dbReference type="Gene3D" id="3.40.50.300">
    <property type="entry name" value="P-loop containing nucleotide triphosphate hydrolases"/>
    <property type="match status" value="1"/>
</dbReference>
<dbReference type="Proteomes" id="UP001057134">
    <property type="component" value="Chromosome"/>
</dbReference>
<dbReference type="PANTHER" id="PTHR30401">
    <property type="entry name" value="TRNA 2-SELENOURIDINE SYNTHASE"/>
    <property type="match status" value="1"/>
</dbReference>
<dbReference type="InterPro" id="IPR036873">
    <property type="entry name" value="Rhodanese-like_dom_sf"/>
</dbReference>
<reference evidence="3" key="2">
    <citation type="journal article" date="2021" name="J Anim Sci Technol">
        <title>Complete genome sequence of Paenibacillus konkukensis sp. nov. SK3146 as a potential probiotic strain.</title>
        <authorList>
            <person name="Jung H.I."/>
            <person name="Park S."/>
            <person name="Niu K.M."/>
            <person name="Lee S.W."/>
            <person name="Kothari D."/>
            <person name="Yi K.J."/>
            <person name="Kim S.K."/>
        </authorList>
    </citation>
    <scope>NUCLEOTIDE SEQUENCE</scope>
    <source>
        <strain evidence="3">SK3146</strain>
    </source>
</reference>
<sequence>MFEDITLDELLALRNRKEIVLIDVRSPSEFADSTIPGSLNIPVFDDAERAEVGTIYKQVGVQAAKERGLEIFSAKLPQFIKTFGQIKEPKAVFCWRGGMRSKTAATVLALMGIRAYRLTGGFRTYRKWVVETLEHMEFKPRAVALLGHTGTGKTAILRGLKGEGFPVLDLEGMAGHRGSIFGQVGLEANNQKTFDSLLVTDLLSMQDSPYVLLEGESNRIGKVVLPKFVIEKKEAAKQIWIQLPMEERVRNIVKEYRPREHKEELIFAYRKINSRIHTPIANEIMTCLTEEKFDHAVQLLLEHYYDPRYEHAMKLYEQERVVIEANTVEEAAHKVKDYLVTGDADRQQACR</sequence>
<dbReference type="PROSITE" id="PS50206">
    <property type="entry name" value="RHODANESE_3"/>
    <property type="match status" value="1"/>
</dbReference>
<dbReference type="Pfam" id="PF26341">
    <property type="entry name" value="AAA_SelU"/>
    <property type="match status" value="1"/>
</dbReference>
<evidence type="ECO:0000256" key="1">
    <source>
        <dbReference type="ARBA" id="ARBA00023266"/>
    </source>
</evidence>
<evidence type="ECO:0000259" key="2">
    <source>
        <dbReference type="PROSITE" id="PS50206"/>
    </source>
</evidence>
<dbReference type="SUPFAM" id="SSF52821">
    <property type="entry name" value="Rhodanese/Cell cycle control phosphatase"/>
    <property type="match status" value="1"/>
</dbReference>
<dbReference type="Gene3D" id="3.40.250.10">
    <property type="entry name" value="Rhodanese-like domain"/>
    <property type="match status" value="1"/>
</dbReference>
<proteinExistence type="predicted"/>
<feature type="domain" description="Rhodanese" evidence="2">
    <location>
        <begin position="15"/>
        <end position="131"/>
    </location>
</feature>
<dbReference type="NCBIfam" id="TIGR03167">
    <property type="entry name" value="tRNA_sel_U_synt"/>
    <property type="match status" value="1"/>
</dbReference>
<dbReference type="SUPFAM" id="SSF52540">
    <property type="entry name" value="P-loop containing nucleoside triphosphate hydrolases"/>
    <property type="match status" value="1"/>
</dbReference>
<dbReference type="InterPro" id="IPR001763">
    <property type="entry name" value="Rhodanese-like_dom"/>
</dbReference>
<keyword evidence="1" id="KW-0711">Selenium</keyword>
<keyword evidence="4" id="KW-1185">Reference proteome</keyword>
<protein>
    <submittedName>
        <fullName evidence="3">tRNA 2-selenouridine synthase</fullName>
        <ecNumber evidence="3">2.9.1.-</ecNumber>
    </submittedName>
</protein>
<gene>
    <name evidence="3" type="primary">selU</name>
    <name evidence="3" type="ORF">SK3146_03900</name>
</gene>
<dbReference type="Pfam" id="PF00581">
    <property type="entry name" value="Rhodanese"/>
    <property type="match status" value="1"/>
</dbReference>
<dbReference type="InterPro" id="IPR027417">
    <property type="entry name" value="P-loop_NTPase"/>
</dbReference>
<accession>A0ABY4RR15</accession>
<keyword evidence="3" id="KW-0808">Transferase</keyword>
<dbReference type="EMBL" id="CP027059">
    <property type="protein sequence ID" value="UQZ84645.1"/>
    <property type="molecule type" value="Genomic_DNA"/>
</dbReference>